<dbReference type="InterPro" id="IPR019787">
    <property type="entry name" value="Znf_PHD-finger"/>
</dbReference>
<proteinExistence type="predicted"/>
<feature type="region of interest" description="Disordered" evidence="6">
    <location>
        <begin position="97"/>
        <end position="132"/>
    </location>
</feature>
<dbReference type="RefSeq" id="XP_018072966.1">
    <property type="nucleotide sequence ID" value="XM_018218331.1"/>
</dbReference>
<dbReference type="GeneID" id="28828057"/>
<dbReference type="PROSITE" id="PS50016">
    <property type="entry name" value="ZF_PHD_2"/>
    <property type="match status" value="1"/>
</dbReference>
<dbReference type="SUPFAM" id="SSF57903">
    <property type="entry name" value="FYVE/PHD zinc finger"/>
    <property type="match status" value="1"/>
</dbReference>
<dbReference type="InterPro" id="IPR019786">
    <property type="entry name" value="Zinc_finger_PHD-type_CS"/>
</dbReference>
<protein>
    <recommendedName>
        <fullName evidence="11">PHD-type domain-containing protein</fullName>
    </recommendedName>
</protein>
<dbReference type="GO" id="GO:0000981">
    <property type="term" value="F:DNA-binding transcription factor activity, RNA polymerase II-specific"/>
    <property type="evidence" value="ECO:0007669"/>
    <property type="project" value="InterPro"/>
</dbReference>
<sequence>MTTEILEIGPTKPMASKENPNKRGRGQACNSCRKNRVRCVPSEASEAKAGACGTCLDAGLKCSSSASGSGKAKRAIEAIGHTLNRESIESNRTISSTTVSLHLQDSSMDPLPKKTRKSKTTQPPQKQDKSPNACGICLQDHVSSGETKGDKLMLRCDIKSCSKWYHSSCVQFKNRGNQIFHSFETGGKKSTFFCSECYNPKRKDLLNAVAQAESDFKETMERIKQTIITDGAWPPKTLVLSTEREQDNSPTFQRDASSLEILPGPKSNFDPAREDKYQSFQMDCIESLLRNIEQAVYDYNREIGCANDLFLDQHEVFKLTPLKFWHQIDPGCLFTSGKAWFQVDGTANNLSVGHAPITAALRRMLGTPDDQSLHISLDLEELSFSHVHTALINWFVVDILGSELNIYQFPNMKPLRATQAAIANFGDARWKGNGQSVLREIKLRAWHKNQFREEVIEKVGWQGELIRRFEGFLAPMTKNSWRIDPRSESRANIIKHTIELWSYLDAAHGTLEIIHPSIGAAFDGRTCESTDEEHQSRSVGEKMIKWVLRRGFRFEELGSGGRPMAAKAIVISQ</sequence>
<evidence type="ECO:0000256" key="2">
    <source>
        <dbReference type="ARBA" id="ARBA00022771"/>
    </source>
</evidence>
<evidence type="ECO:0000256" key="6">
    <source>
        <dbReference type="SAM" id="MobiDB-lite"/>
    </source>
</evidence>
<evidence type="ECO:0000259" key="7">
    <source>
        <dbReference type="PROSITE" id="PS50016"/>
    </source>
</evidence>
<dbReference type="InParanoid" id="A0A194XEN6"/>
<dbReference type="PROSITE" id="PS01359">
    <property type="entry name" value="ZF_PHD_1"/>
    <property type="match status" value="1"/>
</dbReference>
<dbReference type="InterPro" id="IPR001965">
    <property type="entry name" value="Znf_PHD"/>
</dbReference>
<gene>
    <name evidence="9" type="ORF">LY89DRAFT_717194</name>
</gene>
<dbReference type="InterPro" id="IPR013083">
    <property type="entry name" value="Znf_RING/FYVE/PHD"/>
</dbReference>
<dbReference type="CDD" id="cd00067">
    <property type="entry name" value="GAL4"/>
    <property type="match status" value="1"/>
</dbReference>
<dbReference type="InterPro" id="IPR011011">
    <property type="entry name" value="Znf_FYVE_PHD"/>
</dbReference>
<dbReference type="PROSITE" id="PS50048">
    <property type="entry name" value="ZN2_CY6_FUNGAL_2"/>
    <property type="match status" value="1"/>
</dbReference>
<evidence type="ECO:0008006" key="11">
    <source>
        <dbReference type="Google" id="ProtNLM"/>
    </source>
</evidence>
<evidence type="ECO:0000256" key="4">
    <source>
        <dbReference type="ARBA" id="ARBA00023242"/>
    </source>
</evidence>
<evidence type="ECO:0000313" key="9">
    <source>
        <dbReference type="EMBL" id="KUJ18611.1"/>
    </source>
</evidence>
<dbReference type="KEGG" id="psco:LY89DRAFT_717194"/>
<accession>A0A194XEN6</accession>
<keyword evidence="10" id="KW-1185">Reference proteome</keyword>
<feature type="region of interest" description="Disordered" evidence="6">
    <location>
        <begin position="1"/>
        <end position="29"/>
    </location>
</feature>
<dbReference type="Gene3D" id="3.30.40.10">
    <property type="entry name" value="Zinc/RING finger domain, C3HC4 (zinc finger)"/>
    <property type="match status" value="1"/>
</dbReference>
<dbReference type="Proteomes" id="UP000070700">
    <property type="component" value="Unassembled WGS sequence"/>
</dbReference>
<evidence type="ECO:0000256" key="3">
    <source>
        <dbReference type="ARBA" id="ARBA00022833"/>
    </source>
</evidence>
<dbReference type="PROSITE" id="PS00463">
    <property type="entry name" value="ZN2_CY6_FUNGAL_1"/>
    <property type="match status" value="1"/>
</dbReference>
<evidence type="ECO:0000313" key="10">
    <source>
        <dbReference type="Proteomes" id="UP000070700"/>
    </source>
</evidence>
<evidence type="ECO:0000256" key="5">
    <source>
        <dbReference type="PROSITE-ProRule" id="PRU00146"/>
    </source>
</evidence>
<dbReference type="AlphaFoldDB" id="A0A194XEN6"/>
<organism evidence="9 10">
    <name type="scientific">Mollisia scopiformis</name>
    <name type="common">Conifer needle endophyte fungus</name>
    <name type="synonym">Phialocephala scopiformis</name>
    <dbReference type="NCBI Taxonomy" id="149040"/>
    <lineage>
        <taxon>Eukaryota</taxon>
        <taxon>Fungi</taxon>
        <taxon>Dikarya</taxon>
        <taxon>Ascomycota</taxon>
        <taxon>Pezizomycotina</taxon>
        <taxon>Leotiomycetes</taxon>
        <taxon>Helotiales</taxon>
        <taxon>Mollisiaceae</taxon>
        <taxon>Mollisia</taxon>
    </lineage>
</organism>
<dbReference type="GO" id="GO:0008270">
    <property type="term" value="F:zinc ion binding"/>
    <property type="evidence" value="ECO:0007669"/>
    <property type="project" value="UniProtKB-KW"/>
</dbReference>
<dbReference type="CDD" id="cd15489">
    <property type="entry name" value="PHD_SF"/>
    <property type="match status" value="1"/>
</dbReference>
<dbReference type="EMBL" id="KQ947412">
    <property type="protein sequence ID" value="KUJ18611.1"/>
    <property type="molecule type" value="Genomic_DNA"/>
</dbReference>
<feature type="compositionally biased region" description="Polar residues" evidence="6">
    <location>
        <begin position="97"/>
        <end position="107"/>
    </location>
</feature>
<dbReference type="SMART" id="SM00249">
    <property type="entry name" value="PHD"/>
    <property type="match status" value="1"/>
</dbReference>
<feature type="domain" description="Zn(2)-C6 fungal-type" evidence="8">
    <location>
        <begin position="28"/>
        <end position="64"/>
    </location>
</feature>
<dbReference type="InterPro" id="IPR001138">
    <property type="entry name" value="Zn2Cys6_DnaBD"/>
</dbReference>
<dbReference type="InterPro" id="IPR036864">
    <property type="entry name" value="Zn2-C6_fun-type_DNA-bd_sf"/>
</dbReference>
<name>A0A194XEN6_MOLSC</name>
<dbReference type="OrthoDB" id="3563954at2759"/>
<evidence type="ECO:0000256" key="1">
    <source>
        <dbReference type="ARBA" id="ARBA00022723"/>
    </source>
</evidence>
<dbReference type="SUPFAM" id="SSF57701">
    <property type="entry name" value="Zn2/Cys6 DNA-binding domain"/>
    <property type="match status" value="1"/>
</dbReference>
<keyword evidence="3" id="KW-0862">Zinc</keyword>
<dbReference type="Gene3D" id="4.10.240.10">
    <property type="entry name" value="Zn(2)-C6 fungal-type DNA-binding domain"/>
    <property type="match status" value="1"/>
</dbReference>
<keyword evidence="4" id="KW-0539">Nucleus</keyword>
<evidence type="ECO:0000259" key="8">
    <source>
        <dbReference type="PROSITE" id="PS50048"/>
    </source>
</evidence>
<keyword evidence="1" id="KW-0479">Metal-binding</keyword>
<reference evidence="9 10" key="1">
    <citation type="submission" date="2015-10" db="EMBL/GenBank/DDBJ databases">
        <title>Full genome of DAOMC 229536 Phialocephala scopiformis, a fungal endophyte of spruce producing the potent anti-insectan compound rugulosin.</title>
        <authorList>
            <consortium name="DOE Joint Genome Institute"/>
            <person name="Walker A.K."/>
            <person name="Frasz S.L."/>
            <person name="Seifert K.A."/>
            <person name="Miller J.D."/>
            <person name="Mondo S.J."/>
            <person name="Labutti K."/>
            <person name="Lipzen A."/>
            <person name="Dockter R."/>
            <person name="Kennedy M."/>
            <person name="Grigoriev I.V."/>
            <person name="Spatafora J.W."/>
        </authorList>
    </citation>
    <scope>NUCLEOTIDE SEQUENCE [LARGE SCALE GENOMIC DNA]</scope>
    <source>
        <strain evidence="9 10">CBS 120377</strain>
    </source>
</reference>
<feature type="domain" description="PHD-type" evidence="7">
    <location>
        <begin position="131"/>
        <end position="200"/>
    </location>
</feature>
<keyword evidence="2 5" id="KW-0863">Zinc-finger</keyword>